<dbReference type="EMBL" id="JBBPBK010000008">
    <property type="protein sequence ID" value="KAK9279696.1"/>
    <property type="molecule type" value="Genomic_DNA"/>
</dbReference>
<name>A0AAP0RK59_LIQFO</name>
<evidence type="ECO:0000313" key="2">
    <source>
        <dbReference type="EMBL" id="KAK9279696.1"/>
    </source>
</evidence>
<reference evidence="2 3" key="1">
    <citation type="journal article" date="2024" name="Plant J.">
        <title>Genome sequences and population genomics reveal climatic adaptation and genomic divergence between two closely related sweetgum species.</title>
        <authorList>
            <person name="Xu W.Q."/>
            <person name="Ren C.Q."/>
            <person name="Zhang X.Y."/>
            <person name="Comes H.P."/>
            <person name="Liu X.H."/>
            <person name="Li Y.G."/>
            <person name="Kettle C.J."/>
            <person name="Jalonen R."/>
            <person name="Gaisberger H."/>
            <person name="Ma Y.Z."/>
            <person name="Qiu Y.X."/>
        </authorList>
    </citation>
    <scope>NUCLEOTIDE SEQUENCE [LARGE SCALE GENOMIC DNA]</scope>
    <source>
        <strain evidence="2">Hangzhou</strain>
    </source>
</reference>
<sequence length="468" mass="53420">MMDTDGPLDFESEDLIPVSPVLTKKRKKIIGLDDLLTDFYKEQGKAIERESKQKKVKKNHNWDDEDDTTQTIKEAKLSQFVDDCQQKMEAISGEDEISSWGIPVFGNQKTPPSLAFPELGSCMLLQSFMKNEINSLVELSGEKVHFCHVAGETFLDGLLVNGWLSKLVFTCGHVEKSVAKWTFNLMLYSSEEEVRTAASDFWCGILSSKNEVKIDWFPSYSELKRALETYGFLFDSLSNFSSNSELVHTDSDCGRPPQNIRAWIKLVGGCCQVRCKHSIFSTSEAEDLLGVIICLFLDRQLQGLSMLMYECLLSVISFFTEEEWDNSCEKVAKSLACRVPRDLNCLRMVECILGVDARSKLLKSTVAFEILIFCFDKEVSGAEEILRFLISINVKERSCDLFKMYIYLVLTENWLLTTPFLEDKPVIYEMWGVYLRNCSCQITSTDLRTYASKVRNRASYLLQDTVKK</sequence>
<organism evidence="2 3">
    <name type="scientific">Liquidambar formosana</name>
    <name type="common">Formosan gum</name>
    <dbReference type="NCBI Taxonomy" id="63359"/>
    <lineage>
        <taxon>Eukaryota</taxon>
        <taxon>Viridiplantae</taxon>
        <taxon>Streptophyta</taxon>
        <taxon>Embryophyta</taxon>
        <taxon>Tracheophyta</taxon>
        <taxon>Spermatophyta</taxon>
        <taxon>Magnoliopsida</taxon>
        <taxon>eudicotyledons</taxon>
        <taxon>Gunneridae</taxon>
        <taxon>Pentapetalae</taxon>
        <taxon>Saxifragales</taxon>
        <taxon>Altingiaceae</taxon>
        <taxon>Liquidambar</taxon>
    </lineage>
</organism>
<keyword evidence="3" id="KW-1185">Reference proteome</keyword>
<feature type="region of interest" description="Disordered" evidence="1">
    <location>
        <begin position="50"/>
        <end position="69"/>
    </location>
</feature>
<dbReference type="AlphaFoldDB" id="A0AAP0RK59"/>
<dbReference type="PANTHER" id="PTHR37212:SF2">
    <property type="entry name" value="ACTIN PROTEIN 2_3 COMPLEX SUBUNIT-LIKE PROTEIN"/>
    <property type="match status" value="1"/>
</dbReference>
<evidence type="ECO:0008006" key="4">
    <source>
        <dbReference type="Google" id="ProtNLM"/>
    </source>
</evidence>
<evidence type="ECO:0000256" key="1">
    <source>
        <dbReference type="SAM" id="MobiDB-lite"/>
    </source>
</evidence>
<proteinExistence type="predicted"/>
<dbReference type="Proteomes" id="UP001415857">
    <property type="component" value="Unassembled WGS sequence"/>
</dbReference>
<gene>
    <name evidence="2" type="ORF">L1049_013376</name>
</gene>
<evidence type="ECO:0000313" key="3">
    <source>
        <dbReference type="Proteomes" id="UP001415857"/>
    </source>
</evidence>
<protein>
    <recommendedName>
        <fullName evidence="4">Coiled-coil SMC6 And NSE5 INteracting (CANIN) domain-containing protein</fullName>
    </recommendedName>
</protein>
<comment type="caution">
    <text evidence="2">The sequence shown here is derived from an EMBL/GenBank/DDBJ whole genome shotgun (WGS) entry which is preliminary data.</text>
</comment>
<accession>A0AAP0RK59</accession>
<dbReference type="PANTHER" id="PTHR37212">
    <property type="entry name" value="ACTIN PROTEIN 2/3 COMPLEX SUBUNIT-LIKE PROTEIN"/>
    <property type="match status" value="1"/>
</dbReference>